<organism evidence="4 5">
    <name type="scientific">Candidatus Cryptobacteroides avistercoris</name>
    <dbReference type="NCBI Taxonomy" id="2840758"/>
    <lineage>
        <taxon>Bacteria</taxon>
        <taxon>Pseudomonadati</taxon>
        <taxon>Bacteroidota</taxon>
        <taxon>Bacteroidia</taxon>
        <taxon>Bacteroidales</taxon>
        <taxon>Candidatus Cryptobacteroides</taxon>
    </lineage>
</organism>
<name>A0A9D9IVF6_9BACT</name>
<reference evidence="4" key="1">
    <citation type="submission" date="2020-10" db="EMBL/GenBank/DDBJ databases">
        <authorList>
            <person name="Gilroy R."/>
        </authorList>
    </citation>
    <scope>NUCLEOTIDE SEQUENCE</scope>
    <source>
        <strain evidence="4">B3-1481</strain>
    </source>
</reference>
<dbReference type="PANTHER" id="PTHR43272">
    <property type="entry name" value="LONG-CHAIN-FATTY-ACID--COA LIGASE"/>
    <property type="match status" value="1"/>
</dbReference>
<evidence type="ECO:0000259" key="3">
    <source>
        <dbReference type="Pfam" id="PF00501"/>
    </source>
</evidence>
<dbReference type="InterPro" id="IPR000873">
    <property type="entry name" value="AMP-dep_synth/lig_dom"/>
</dbReference>
<dbReference type="Proteomes" id="UP000823769">
    <property type="component" value="Unassembled WGS sequence"/>
</dbReference>
<dbReference type="AlphaFoldDB" id="A0A9D9IVF6"/>
<dbReference type="SUPFAM" id="SSF56801">
    <property type="entry name" value="Acetyl-CoA synthetase-like"/>
    <property type="match status" value="1"/>
</dbReference>
<dbReference type="EMBL" id="JADILW010000025">
    <property type="protein sequence ID" value="MBO8479797.1"/>
    <property type="molecule type" value="Genomic_DNA"/>
</dbReference>
<dbReference type="GO" id="GO:0004467">
    <property type="term" value="F:long-chain fatty acid-CoA ligase activity"/>
    <property type="evidence" value="ECO:0007669"/>
    <property type="project" value="TreeGrafter"/>
</dbReference>
<dbReference type="GO" id="GO:0016020">
    <property type="term" value="C:membrane"/>
    <property type="evidence" value="ECO:0007669"/>
    <property type="project" value="TreeGrafter"/>
</dbReference>
<accession>A0A9D9IVF6</accession>
<protein>
    <submittedName>
        <fullName evidence="4">AMP-binding protein</fullName>
    </submittedName>
</protein>
<evidence type="ECO:0000313" key="4">
    <source>
        <dbReference type="EMBL" id="MBO8479797.1"/>
    </source>
</evidence>
<reference evidence="4" key="2">
    <citation type="journal article" date="2021" name="PeerJ">
        <title>Extensive microbial diversity within the chicken gut microbiome revealed by metagenomics and culture.</title>
        <authorList>
            <person name="Gilroy R."/>
            <person name="Ravi A."/>
            <person name="Getino M."/>
            <person name="Pursley I."/>
            <person name="Horton D.L."/>
            <person name="Alikhan N.F."/>
            <person name="Baker D."/>
            <person name="Gharbi K."/>
            <person name="Hall N."/>
            <person name="Watson M."/>
            <person name="Adriaenssens E.M."/>
            <person name="Foster-Nyarko E."/>
            <person name="Jarju S."/>
            <person name="Secka A."/>
            <person name="Antonio M."/>
            <person name="Oren A."/>
            <person name="Chaudhuri R.R."/>
            <person name="La Ragione R."/>
            <person name="Hildebrand F."/>
            <person name="Pallen M.J."/>
        </authorList>
    </citation>
    <scope>NUCLEOTIDE SEQUENCE</scope>
    <source>
        <strain evidence="4">B3-1481</strain>
    </source>
</reference>
<evidence type="ECO:0000313" key="5">
    <source>
        <dbReference type="Proteomes" id="UP000823769"/>
    </source>
</evidence>
<comment type="caution">
    <text evidence="4">The sequence shown here is derived from an EMBL/GenBank/DDBJ whole genome shotgun (WGS) entry which is preliminary data.</text>
</comment>
<feature type="domain" description="AMP-dependent synthetase/ligase" evidence="3">
    <location>
        <begin position="11"/>
        <end position="408"/>
    </location>
</feature>
<dbReference type="Pfam" id="PF00501">
    <property type="entry name" value="AMP-binding"/>
    <property type="match status" value="1"/>
</dbReference>
<evidence type="ECO:0000256" key="2">
    <source>
        <dbReference type="ARBA" id="ARBA00022840"/>
    </source>
</evidence>
<dbReference type="PROSITE" id="PS00455">
    <property type="entry name" value="AMP_BINDING"/>
    <property type="match status" value="1"/>
</dbReference>
<dbReference type="GO" id="GO:0005524">
    <property type="term" value="F:ATP binding"/>
    <property type="evidence" value="ECO:0007669"/>
    <property type="project" value="UniProtKB-KW"/>
</dbReference>
<evidence type="ECO:0000256" key="1">
    <source>
        <dbReference type="ARBA" id="ARBA00022741"/>
    </source>
</evidence>
<keyword evidence="1" id="KW-0547">Nucleotide-binding</keyword>
<dbReference type="InterPro" id="IPR042099">
    <property type="entry name" value="ANL_N_sf"/>
</dbReference>
<gene>
    <name evidence="4" type="ORF">IAB76_01600</name>
</gene>
<dbReference type="PANTHER" id="PTHR43272:SF33">
    <property type="entry name" value="AMP-BINDING DOMAIN-CONTAINING PROTEIN-RELATED"/>
    <property type="match status" value="1"/>
</dbReference>
<dbReference type="Pfam" id="PF23562">
    <property type="entry name" value="AMP-binding_C_3"/>
    <property type="match status" value="1"/>
</dbReference>
<dbReference type="Gene3D" id="3.40.50.12780">
    <property type="entry name" value="N-terminal domain of ligase-like"/>
    <property type="match status" value="1"/>
</dbReference>
<proteinExistence type="predicted"/>
<dbReference type="InterPro" id="IPR020845">
    <property type="entry name" value="AMP-binding_CS"/>
</dbReference>
<keyword evidence="2" id="KW-0067">ATP-binding</keyword>
<sequence>MEFNSVNKLIEKSIKEHWDKDALSNYQGITLKYKDVAQRIKFLHIAFEKCGLKKGEKVALCSRNQANWGVCFLATMTYGAVPVPLLHEFKAESIHYLVNHSEAKVLFVDEVIWEGLSEQEMPELEVIVQMNTLKFIYAKSPEFQAVRDNITDIFNAMYPAGFTRDDVSYYEDSADELALINYTSGTSGFSKGVMIPYRALYSNIEFAIRDAEPQLDSNSKVVAMLPSAHMYGMMFEFLFEMTIGMHVHFLTRIPSPKIIMQAFADIHPDVIIAVPLIIEKVYKSKLKPILDRNRLFFKLPFIDKVLERKVRNELVHSFGGNFEEIILGGAAFNPEVESFFHKIGFPYTVGYGMTECAPIITYAHWDKAKLYSCGRPALNMEIRIDSPDPENVPGEVQVKGPNVFLGYYKNEEATRASFTDDGWFRTGDMGVVDKDGYLFLRGRSKCMILGANGQNIYPEELEAVINNVTYVVESLVIEDKGGLTALIYPDYHQGELDGLDAGALEKRLTDSLPEINRVLPAYAQIRRIEFMPEDFERTPKRSIKRYLYQRS</sequence>